<dbReference type="InterPro" id="IPR032808">
    <property type="entry name" value="DoxX"/>
</dbReference>
<accession>A0AA36JDL1</accession>
<keyword evidence="2 5" id="KW-0812">Transmembrane</keyword>
<evidence type="ECO:0000313" key="7">
    <source>
        <dbReference type="EMBL" id="CAJ1404268.1"/>
    </source>
</evidence>
<dbReference type="Proteomes" id="UP001178507">
    <property type="component" value="Unassembled WGS sequence"/>
</dbReference>
<name>A0AA36JDL1_9DINO</name>
<sequence length="155" mass="16099">MGDPLEWALRVVLAMALGIHSILDVTDPCHGVKSELLQVGESLPGWFLPAIGLLRAAAALELFSDNPNAVLGALAYASASWCGAICFHVRCKHHPAAPVPAGLFVLLVAILTAMRVNLWFALAGTAACAALGVLLGFVFVTPPPPSPRDAALLDG</sequence>
<organism evidence="7 8">
    <name type="scientific">Effrenium voratum</name>
    <dbReference type="NCBI Taxonomy" id="2562239"/>
    <lineage>
        <taxon>Eukaryota</taxon>
        <taxon>Sar</taxon>
        <taxon>Alveolata</taxon>
        <taxon>Dinophyceae</taxon>
        <taxon>Suessiales</taxon>
        <taxon>Symbiodiniaceae</taxon>
        <taxon>Effrenium</taxon>
    </lineage>
</organism>
<keyword evidence="8" id="KW-1185">Reference proteome</keyword>
<protein>
    <recommendedName>
        <fullName evidence="9">DoxX family protein</fullName>
    </recommendedName>
</protein>
<comment type="subcellular location">
    <subcellularLocation>
        <location evidence="1">Membrane</location>
        <topology evidence="1">Multi-pass membrane protein</topology>
    </subcellularLocation>
</comment>
<evidence type="ECO:0000256" key="5">
    <source>
        <dbReference type="SAM" id="Phobius"/>
    </source>
</evidence>
<evidence type="ECO:0000256" key="6">
    <source>
        <dbReference type="SAM" id="SignalP"/>
    </source>
</evidence>
<comment type="caution">
    <text evidence="7">The sequence shown here is derived from an EMBL/GenBank/DDBJ whole genome shotgun (WGS) entry which is preliminary data.</text>
</comment>
<evidence type="ECO:0000256" key="4">
    <source>
        <dbReference type="ARBA" id="ARBA00023136"/>
    </source>
</evidence>
<evidence type="ECO:0000256" key="1">
    <source>
        <dbReference type="ARBA" id="ARBA00004141"/>
    </source>
</evidence>
<evidence type="ECO:0000256" key="2">
    <source>
        <dbReference type="ARBA" id="ARBA00022692"/>
    </source>
</evidence>
<proteinExistence type="predicted"/>
<feature type="signal peptide" evidence="6">
    <location>
        <begin position="1"/>
        <end position="21"/>
    </location>
</feature>
<dbReference type="GO" id="GO:0016020">
    <property type="term" value="C:membrane"/>
    <property type="evidence" value="ECO:0007669"/>
    <property type="project" value="UniProtKB-SubCell"/>
</dbReference>
<gene>
    <name evidence="7" type="ORF">EVOR1521_LOCUS26747</name>
</gene>
<evidence type="ECO:0000256" key="3">
    <source>
        <dbReference type="ARBA" id="ARBA00022989"/>
    </source>
</evidence>
<feature type="chain" id="PRO_5041382864" description="DoxX family protein" evidence="6">
    <location>
        <begin position="22"/>
        <end position="155"/>
    </location>
</feature>
<dbReference type="AlphaFoldDB" id="A0AA36JDL1"/>
<keyword evidence="3 5" id="KW-1133">Transmembrane helix</keyword>
<keyword evidence="6" id="KW-0732">Signal</keyword>
<keyword evidence="4 5" id="KW-0472">Membrane</keyword>
<dbReference type="Pfam" id="PF13564">
    <property type="entry name" value="DoxX_2"/>
    <property type="match status" value="1"/>
</dbReference>
<dbReference type="EMBL" id="CAUJNA010003533">
    <property type="protein sequence ID" value="CAJ1404268.1"/>
    <property type="molecule type" value="Genomic_DNA"/>
</dbReference>
<feature type="transmembrane region" description="Helical" evidence="5">
    <location>
        <begin position="96"/>
        <end position="113"/>
    </location>
</feature>
<feature type="transmembrane region" description="Helical" evidence="5">
    <location>
        <begin position="120"/>
        <end position="140"/>
    </location>
</feature>
<evidence type="ECO:0000313" key="8">
    <source>
        <dbReference type="Proteomes" id="UP001178507"/>
    </source>
</evidence>
<reference evidence="7" key="1">
    <citation type="submission" date="2023-08" db="EMBL/GenBank/DDBJ databases">
        <authorList>
            <person name="Chen Y."/>
            <person name="Shah S."/>
            <person name="Dougan E. K."/>
            <person name="Thang M."/>
            <person name="Chan C."/>
        </authorList>
    </citation>
    <scope>NUCLEOTIDE SEQUENCE</scope>
</reference>
<evidence type="ECO:0008006" key="9">
    <source>
        <dbReference type="Google" id="ProtNLM"/>
    </source>
</evidence>